<organism evidence="3 4">
    <name type="scientific">Streptococcus gallolyticus</name>
    <dbReference type="NCBI Taxonomy" id="315405"/>
    <lineage>
        <taxon>Bacteria</taxon>
        <taxon>Bacillati</taxon>
        <taxon>Bacillota</taxon>
        <taxon>Bacilli</taxon>
        <taxon>Lactobacillales</taxon>
        <taxon>Streptococcaceae</taxon>
        <taxon>Streptococcus</taxon>
    </lineage>
</organism>
<proteinExistence type="predicted"/>
<dbReference type="RefSeq" id="WP_074657822.1">
    <property type="nucleotide sequence ID" value="NZ_FOLZ01000002.1"/>
</dbReference>
<dbReference type="Proteomes" id="UP000183629">
    <property type="component" value="Unassembled WGS sequence"/>
</dbReference>
<evidence type="ECO:0000256" key="1">
    <source>
        <dbReference type="SAM" id="MobiDB-lite"/>
    </source>
</evidence>
<dbReference type="CDD" id="cd16427">
    <property type="entry name" value="TraM-like"/>
    <property type="match status" value="1"/>
</dbReference>
<evidence type="ECO:0000256" key="2">
    <source>
        <dbReference type="SAM" id="Phobius"/>
    </source>
</evidence>
<keyword evidence="2" id="KW-1133">Transmembrane helix</keyword>
<dbReference type="AlphaFoldDB" id="A0A1I7GWP9"/>
<keyword evidence="2" id="KW-0812">Transmembrane</keyword>
<accession>A0A1I7GWP9</accession>
<protein>
    <submittedName>
        <fullName evidence="3">Uncharacterized protein</fullName>
    </submittedName>
</protein>
<dbReference type="Gene3D" id="3.10.450.540">
    <property type="match status" value="1"/>
</dbReference>
<keyword evidence="2" id="KW-0472">Membrane</keyword>
<feature type="compositionally biased region" description="Basic and acidic residues" evidence="1">
    <location>
        <begin position="91"/>
        <end position="105"/>
    </location>
</feature>
<feature type="transmembrane region" description="Helical" evidence="2">
    <location>
        <begin position="133"/>
        <end position="154"/>
    </location>
</feature>
<feature type="region of interest" description="Disordered" evidence="1">
    <location>
        <begin position="71"/>
        <end position="114"/>
    </location>
</feature>
<evidence type="ECO:0000313" key="4">
    <source>
        <dbReference type="Proteomes" id="UP000183629"/>
    </source>
</evidence>
<dbReference type="EMBL" id="FPBN01000002">
    <property type="protein sequence ID" value="SFU52852.1"/>
    <property type="molecule type" value="Genomic_DNA"/>
</dbReference>
<reference evidence="4" key="1">
    <citation type="submission" date="2016-10" db="EMBL/GenBank/DDBJ databases">
        <authorList>
            <person name="Varghese N."/>
            <person name="Submissions S."/>
        </authorList>
    </citation>
    <scope>NUCLEOTIDE SEQUENCE [LARGE SCALE GENOMIC DNA]</scope>
    <source>
        <strain evidence="4">LMG 15572</strain>
    </source>
</reference>
<gene>
    <name evidence="3" type="ORF">SAMN05660328_102371</name>
</gene>
<evidence type="ECO:0000313" key="3">
    <source>
        <dbReference type="EMBL" id="SFU52852.1"/>
    </source>
</evidence>
<keyword evidence="4" id="KW-1185">Reference proteome</keyword>
<sequence>MYRLTNQTQNTTTTYKNRDLVLQAIERENARVKHLEVEGLLLVEELDKKGVVIYQEDIFLPFDGITDSLFLKPNTTTSPEPSKKEKRKRSEVKNDQEPSSKEKQGLRKPVSDTTFKSETLSKSGSLIKTIGRWGAGLIIVVSLTLAGLSTTLVFSQVKQVAHLSQQVTQLENLQSQTGKLDTFMRYFLPYYYSEQGDLSDFVSSKLDLRHQSGQLQSVILETTSQTGDKTYQLTYILAIKDGDNRSQKRLEVTVKEQKQATYGYQIIKVPKLTDYPN</sequence>
<name>A0A1I7GWP9_9STRE</name>